<reference evidence="2 3" key="1">
    <citation type="submission" date="2015-09" db="EMBL/GenBank/DDBJ databases">
        <title>Genome sequence of ICMP 11288.</title>
        <authorList>
            <person name="Visnovsky S."/>
            <person name="Lu A."/>
            <person name="Panda P."/>
            <person name="Pitman A."/>
        </authorList>
    </citation>
    <scope>NUCLEOTIDE SEQUENCE [LARGE SCALE GENOMIC DNA]</scope>
    <source>
        <strain evidence="2 3">ICMP 11288</strain>
    </source>
</reference>
<dbReference type="InterPro" id="IPR032466">
    <property type="entry name" value="Metal_Hydrolase"/>
</dbReference>
<organism evidence="2 3">
    <name type="scientific">Pseudomonas fluorescens ICMP 11288</name>
    <dbReference type="NCBI Taxonomy" id="1198309"/>
    <lineage>
        <taxon>Bacteria</taxon>
        <taxon>Pseudomonadati</taxon>
        <taxon>Pseudomonadota</taxon>
        <taxon>Gammaproteobacteria</taxon>
        <taxon>Pseudomonadales</taxon>
        <taxon>Pseudomonadaceae</taxon>
        <taxon>Pseudomonas</taxon>
    </lineage>
</organism>
<sequence length="311" mass="34317">MLPRTEPYARRSFARRPLATRVDSHVHFYTAHDLQRVAGLLPYGQPEPHPLKAYLDKLIDAGTPPAIINNVHLSILPDSQNVFASFDQLQALQAAHPQRYGGIQLAGTIHAQPSYATQARLGHPQVIGARIVLHDARPETVAEGSFRDEQWQAFYARLLPHQHLHIYAKEAQTNLRVLRQIPDRVPVLIDHLGSCHYDRGATEPAYSALLAEAARRGNVGFKGPGYRTSVNPEQTARFVTRIIRAVGAGNLLLEASDAPHVGVGSNRVAYAEQFDVPRTFAFVEAVARHVSKATAIPASQLLRGACGQWLR</sequence>
<dbReference type="InterPro" id="IPR006680">
    <property type="entry name" value="Amidohydro-rel"/>
</dbReference>
<keyword evidence="2" id="KW-0378">Hydrolase</keyword>
<evidence type="ECO:0000313" key="2">
    <source>
        <dbReference type="EMBL" id="KTB61796.1"/>
    </source>
</evidence>
<gene>
    <name evidence="2" type="ORF">AO063_19870</name>
</gene>
<evidence type="ECO:0000313" key="3">
    <source>
        <dbReference type="Proteomes" id="UP000054197"/>
    </source>
</evidence>
<dbReference type="AlphaFoldDB" id="A0A0W0HLU6"/>
<dbReference type="SUPFAM" id="SSF51556">
    <property type="entry name" value="Metallo-dependent hydrolases"/>
    <property type="match status" value="1"/>
</dbReference>
<dbReference type="EMBL" id="LKEF01000032">
    <property type="protein sequence ID" value="KTB61796.1"/>
    <property type="molecule type" value="Genomic_DNA"/>
</dbReference>
<dbReference type="Proteomes" id="UP000054197">
    <property type="component" value="Unassembled WGS sequence"/>
</dbReference>
<dbReference type="GO" id="GO:0016787">
    <property type="term" value="F:hydrolase activity"/>
    <property type="evidence" value="ECO:0007669"/>
    <property type="project" value="UniProtKB-KW"/>
</dbReference>
<dbReference type="Gene3D" id="3.20.20.140">
    <property type="entry name" value="Metal-dependent hydrolases"/>
    <property type="match status" value="1"/>
</dbReference>
<proteinExistence type="predicted"/>
<accession>A0A0W0HLU6</accession>
<protein>
    <submittedName>
        <fullName evidence="2">Metal-dependent hydrolase</fullName>
    </submittedName>
</protein>
<evidence type="ECO:0000259" key="1">
    <source>
        <dbReference type="Pfam" id="PF04909"/>
    </source>
</evidence>
<comment type="caution">
    <text evidence="2">The sequence shown here is derived from an EMBL/GenBank/DDBJ whole genome shotgun (WGS) entry which is preliminary data.</text>
</comment>
<feature type="domain" description="Amidohydrolase-related" evidence="1">
    <location>
        <begin position="22"/>
        <end position="267"/>
    </location>
</feature>
<name>A0A0W0HLU6_PSEFL</name>
<dbReference type="Pfam" id="PF04909">
    <property type="entry name" value="Amidohydro_2"/>
    <property type="match status" value="1"/>
</dbReference>